<keyword evidence="3 5" id="KW-0863">Zinc-finger</keyword>
<dbReference type="GO" id="GO:0008270">
    <property type="term" value="F:zinc ion binding"/>
    <property type="evidence" value="ECO:0007669"/>
    <property type="project" value="UniProtKB-KW"/>
</dbReference>
<dbReference type="PROSITE" id="PS50157">
    <property type="entry name" value="ZINC_FINGER_C2H2_2"/>
    <property type="match status" value="1"/>
</dbReference>
<gene>
    <name evidence="7" type="ORF">HHI36_022688</name>
</gene>
<evidence type="ECO:0000256" key="2">
    <source>
        <dbReference type="ARBA" id="ARBA00022737"/>
    </source>
</evidence>
<evidence type="ECO:0000256" key="3">
    <source>
        <dbReference type="ARBA" id="ARBA00022771"/>
    </source>
</evidence>
<dbReference type="InterPro" id="IPR036236">
    <property type="entry name" value="Znf_C2H2_sf"/>
</dbReference>
<keyword evidence="4" id="KW-0862">Zinc</keyword>
<proteinExistence type="predicted"/>
<evidence type="ECO:0000256" key="4">
    <source>
        <dbReference type="ARBA" id="ARBA00022833"/>
    </source>
</evidence>
<dbReference type="Gene3D" id="3.30.160.60">
    <property type="entry name" value="Classic Zinc Finger"/>
    <property type="match status" value="1"/>
</dbReference>
<accession>A0ABD2N0G9</accession>
<reference evidence="7 8" key="1">
    <citation type="journal article" date="2021" name="BMC Biol.">
        <title>Horizontally acquired antibacterial genes associated with adaptive radiation of ladybird beetles.</title>
        <authorList>
            <person name="Li H.S."/>
            <person name="Tang X.F."/>
            <person name="Huang Y.H."/>
            <person name="Xu Z.Y."/>
            <person name="Chen M.L."/>
            <person name="Du X.Y."/>
            <person name="Qiu B.Y."/>
            <person name="Chen P.T."/>
            <person name="Zhang W."/>
            <person name="Slipinski A."/>
            <person name="Escalona H.E."/>
            <person name="Waterhouse R.M."/>
            <person name="Zwick A."/>
            <person name="Pang H."/>
        </authorList>
    </citation>
    <scope>NUCLEOTIDE SEQUENCE [LARGE SCALE GENOMIC DNA]</scope>
    <source>
        <strain evidence="7">SYSU2018</strain>
    </source>
</reference>
<name>A0ABD2N0G9_9CUCU</name>
<dbReference type="InterPro" id="IPR013087">
    <property type="entry name" value="Znf_C2H2_type"/>
</dbReference>
<dbReference type="PANTHER" id="PTHR24403:SF67">
    <property type="entry name" value="FI01116P-RELATED"/>
    <property type="match status" value="1"/>
</dbReference>
<evidence type="ECO:0000259" key="6">
    <source>
        <dbReference type="PROSITE" id="PS50157"/>
    </source>
</evidence>
<sequence length="244" mass="28632">MNLSQIKIEQPFEYNEVENKTVVQDFIDSKGKMWQRNLLYETHGERNFVQVKNEYETNLLGDSRGVEETKSFMNEHLAEDRKIGNQEILTKYEIDEEFKIEDNCEEIITKIKVELSEDEIITNAPEVIDSKREICHDGKSFEDSVKEEEREKKVSTIENSAKSIQQEVKKRKCSQCDYQTSHKTNMDQHIKSVHLRIKGHNCTYCDFQTSQKSYLTVHMNSKHLGIKNTNAINVIIKHIIKILF</sequence>
<organism evidence="7 8">
    <name type="scientific">Cryptolaemus montrouzieri</name>
    <dbReference type="NCBI Taxonomy" id="559131"/>
    <lineage>
        <taxon>Eukaryota</taxon>
        <taxon>Metazoa</taxon>
        <taxon>Ecdysozoa</taxon>
        <taxon>Arthropoda</taxon>
        <taxon>Hexapoda</taxon>
        <taxon>Insecta</taxon>
        <taxon>Pterygota</taxon>
        <taxon>Neoptera</taxon>
        <taxon>Endopterygota</taxon>
        <taxon>Coleoptera</taxon>
        <taxon>Polyphaga</taxon>
        <taxon>Cucujiformia</taxon>
        <taxon>Coccinelloidea</taxon>
        <taxon>Coccinellidae</taxon>
        <taxon>Scymninae</taxon>
        <taxon>Scymnini</taxon>
        <taxon>Cryptolaemus</taxon>
    </lineage>
</organism>
<dbReference type="PANTHER" id="PTHR24403">
    <property type="entry name" value="ZINC FINGER PROTEIN"/>
    <property type="match status" value="1"/>
</dbReference>
<evidence type="ECO:0000313" key="8">
    <source>
        <dbReference type="Proteomes" id="UP001516400"/>
    </source>
</evidence>
<evidence type="ECO:0000256" key="5">
    <source>
        <dbReference type="PROSITE-ProRule" id="PRU00042"/>
    </source>
</evidence>
<dbReference type="SMART" id="SM00355">
    <property type="entry name" value="ZnF_C2H2"/>
    <property type="match status" value="2"/>
</dbReference>
<dbReference type="SUPFAM" id="SSF57667">
    <property type="entry name" value="beta-beta-alpha zinc fingers"/>
    <property type="match status" value="1"/>
</dbReference>
<dbReference type="Pfam" id="PF13909">
    <property type="entry name" value="zf-H2C2_5"/>
    <property type="match status" value="1"/>
</dbReference>
<evidence type="ECO:0000313" key="7">
    <source>
        <dbReference type="EMBL" id="KAL3272205.1"/>
    </source>
</evidence>
<dbReference type="Proteomes" id="UP001516400">
    <property type="component" value="Unassembled WGS sequence"/>
</dbReference>
<comment type="caution">
    <text evidence="7">The sequence shown here is derived from an EMBL/GenBank/DDBJ whole genome shotgun (WGS) entry which is preliminary data.</text>
</comment>
<feature type="domain" description="C2H2-type" evidence="6">
    <location>
        <begin position="200"/>
        <end position="228"/>
    </location>
</feature>
<dbReference type="InterPro" id="IPR050688">
    <property type="entry name" value="Zinc_finger/UBP_domain"/>
</dbReference>
<protein>
    <recommendedName>
        <fullName evidence="6">C2H2-type domain-containing protein</fullName>
    </recommendedName>
</protein>
<dbReference type="AlphaFoldDB" id="A0ABD2N0G9"/>
<keyword evidence="2" id="KW-0677">Repeat</keyword>
<dbReference type="EMBL" id="JABFTP020000042">
    <property type="protein sequence ID" value="KAL3272205.1"/>
    <property type="molecule type" value="Genomic_DNA"/>
</dbReference>
<evidence type="ECO:0000256" key="1">
    <source>
        <dbReference type="ARBA" id="ARBA00022723"/>
    </source>
</evidence>
<keyword evidence="8" id="KW-1185">Reference proteome</keyword>
<keyword evidence="1" id="KW-0479">Metal-binding</keyword>